<protein>
    <recommendedName>
        <fullName evidence="4">Lipoprotein</fullName>
    </recommendedName>
</protein>
<feature type="signal peptide" evidence="1">
    <location>
        <begin position="1"/>
        <end position="19"/>
    </location>
</feature>
<evidence type="ECO:0000313" key="2">
    <source>
        <dbReference type="EMBL" id="MBE3607259.1"/>
    </source>
</evidence>
<feature type="chain" id="PRO_5043700072" description="Lipoprotein" evidence="1">
    <location>
        <begin position="20"/>
        <end position="132"/>
    </location>
</feature>
<keyword evidence="1" id="KW-0732">Signal</keyword>
<dbReference type="EMBL" id="LIWG01000001">
    <property type="protein sequence ID" value="MBE3607259.1"/>
    <property type="molecule type" value="Genomic_DNA"/>
</dbReference>
<evidence type="ECO:0000256" key="1">
    <source>
        <dbReference type="SAM" id="SignalP"/>
    </source>
</evidence>
<evidence type="ECO:0008006" key="4">
    <source>
        <dbReference type="Google" id="ProtNLM"/>
    </source>
</evidence>
<proteinExistence type="predicted"/>
<name>A0AAW3ZUT0_9BACT</name>
<accession>A0AAW3ZUT0</accession>
<dbReference type="AlphaFoldDB" id="A0AAW3ZUT0"/>
<sequence length="132" mass="15210">MRIQIILFLSLFFSGCSIIGVDTDNDDIFVTVDNTIIYSDNSIISVSPPGYNGVSFERLITNIKYKDVIVLRRKIQDKIVEKMRLSVEKINRLSSELYLDKTNIEKFRIDTQNTKGKLNLAMQHLKKLLLVI</sequence>
<organism evidence="2 3">
    <name type="scientific">Campylobacter californiensis</name>
    <dbReference type="NCBI Taxonomy" id="1032243"/>
    <lineage>
        <taxon>Bacteria</taxon>
        <taxon>Pseudomonadati</taxon>
        <taxon>Campylobacterota</taxon>
        <taxon>Epsilonproteobacteria</taxon>
        <taxon>Campylobacterales</taxon>
        <taxon>Campylobacteraceae</taxon>
        <taxon>Campylobacter</taxon>
    </lineage>
</organism>
<dbReference type="PROSITE" id="PS51257">
    <property type="entry name" value="PROKAR_LIPOPROTEIN"/>
    <property type="match status" value="1"/>
</dbReference>
<reference evidence="2 3" key="1">
    <citation type="submission" date="2015-08" db="EMBL/GenBank/DDBJ databases">
        <title>Comparative genomics of the Campylobacter concisus group.</title>
        <authorList>
            <person name="Yee E."/>
            <person name="Chapman M.H."/>
            <person name="Huynh S."/>
            <person name="Bono J.L."/>
            <person name="On S.L."/>
            <person name="St Leger J."/>
            <person name="Foster G."/>
            <person name="Parker C.T."/>
            <person name="Miller W.G."/>
        </authorList>
    </citation>
    <scope>NUCLEOTIDE SEQUENCE [LARGE SCALE GENOMIC DNA]</scope>
    <source>
        <strain evidence="2 3">RM9337</strain>
    </source>
</reference>
<dbReference type="Proteomes" id="UP000650616">
    <property type="component" value="Unassembled WGS sequence"/>
</dbReference>
<keyword evidence="3" id="KW-1185">Reference proteome</keyword>
<dbReference type="RefSeq" id="WP_170015143.1">
    <property type="nucleotide sequence ID" value="NZ_CP012545.1"/>
</dbReference>
<comment type="caution">
    <text evidence="2">The sequence shown here is derived from an EMBL/GenBank/DDBJ whole genome shotgun (WGS) entry which is preliminary data.</text>
</comment>
<gene>
    <name evidence="2" type="ORF">CCAL9337_00720</name>
</gene>
<evidence type="ECO:0000313" key="3">
    <source>
        <dbReference type="Proteomes" id="UP000650616"/>
    </source>
</evidence>